<dbReference type="eggNOG" id="COG0457">
    <property type="taxonomic scope" value="Bacteria"/>
</dbReference>
<dbReference type="Gene3D" id="1.25.40.10">
    <property type="entry name" value="Tetratricopeptide repeat domain"/>
    <property type="match status" value="1"/>
</dbReference>
<proteinExistence type="predicted"/>
<sequence>MADMTAIIGTLDTALEKKLKALCAQGYSLYDQGDFNAAVRAFYQAWLVLPKPQTQYPQASWVLTALADGYHRAGKPRQALEAAQSALCCPGSETNFIALLRKGQALLDLGDTAAARIALYKVFNQQGQTAFSNEPPRYLEAIDDLVVS</sequence>
<name>K4KFV1_SIMAS</name>
<organism evidence="1 2">
    <name type="scientific">Simiduia agarivorans (strain DSM 21679 / JCM 13881 / BCRC 17597 / SA1)</name>
    <dbReference type="NCBI Taxonomy" id="1117647"/>
    <lineage>
        <taxon>Bacteria</taxon>
        <taxon>Pseudomonadati</taxon>
        <taxon>Pseudomonadota</taxon>
        <taxon>Gammaproteobacteria</taxon>
        <taxon>Cellvibrionales</taxon>
        <taxon>Cellvibrionaceae</taxon>
        <taxon>Simiduia</taxon>
    </lineage>
</organism>
<dbReference type="KEGG" id="saga:M5M_03750"/>
<evidence type="ECO:0008006" key="3">
    <source>
        <dbReference type="Google" id="ProtNLM"/>
    </source>
</evidence>
<accession>K4KFV1</accession>
<dbReference type="AlphaFoldDB" id="K4KFV1"/>
<dbReference type="HOGENOM" id="CLU_123393_0_0_6"/>
<dbReference type="EMBL" id="CP003746">
    <property type="protein sequence ID" value="AFU97959.1"/>
    <property type="molecule type" value="Genomic_DNA"/>
</dbReference>
<dbReference type="InterPro" id="IPR011990">
    <property type="entry name" value="TPR-like_helical_dom_sf"/>
</dbReference>
<keyword evidence="2" id="KW-1185">Reference proteome</keyword>
<evidence type="ECO:0000313" key="2">
    <source>
        <dbReference type="Proteomes" id="UP000000466"/>
    </source>
</evidence>
<protein>
    <recommendedName>
        <fullName evidence="3">Tetratricopeptide repeat protein</fullName>
    </recommendedName>
</protein>
<gene>
    <name evidence="1" type="ordered locus">M5M_03750</name>
</gene>
<dbReference type="Proteomes" id="UP000000466">
    <property type="component" value="Chromosome"/>
</dbReference>
<evidence type="ECO:0000313" key="1">
    <source>
        <dbReference type="EMBL" id="AFU97959.1"/>
    </source>
</evidence>
<reference evidence="1 2" key="1">
    <citation type="journal article" date="2013" name="Genome Announc.">
        <title>Complete genome sequence of Simiduia agarivorans SA1(T), a marine bacterium able to degrade a variety of polysaccharides.</title>
        <authorList>
            <person name="Lin S.Y."/>
            <person name="Shieh W.Y."/>
            <person name="Chen J.S."/>
            <person name="Tang S.L."/>
        </authorList>
    </citation>
    <scope>NUCLEOTIDE SEQUENCE [LARGE SCALE GENOMIC DNA]</scope>
    <source>
        <strain evidence="2">DSM 21679 / JCM 13881 / BCRC 17597 / SA1</strain>
    </source>
</reference>
<dbReference type="SUPFAM" id="SSF48452">
    <property type="entry name" value="TPR-like"/>
    <property type="match status" value="1"/>
</dbReference>
<dbReference type="STRING" id="1117647.M5M_03750"/>